<sequence length="77" mass="8938">MSGALLEKGIWDNIIIADERVIIKLKATVKEIYRRGTWVFMEEEPDEQKIHYIYAVFLPCLIIVRGVPNMVRGYNGI</sequence>
<reference evidence="2" key="1">
    <citation type="submission" date="2020-03" db="EMBL/GenBank/DDBJ databases">
        <title>The deep terrestrial virosphere.</title>
        <authorList>
            <person name="Holmfeldt K."/>
            <person name="Nilsson E."/>
            <person name="Simone D."/>
            <person name="Lopez-Fernandez M."/>
            <person name="Wu X."/>
            <person name="de Brujin I."/>
            <person name="Lundin D."/>
            <person name="Andersson A."/>
            <person name="Bertilsson S."/>
            <person name="Dopson M."/>
        </authorList>
    </citation>
    <scope>NUCLEOTIDE SEQUENCE</scope>
    <source>
        <strain evidence="1">MM415A05657</strain>
        <strain evidence="2">MM415B02705</strain>
    </source>
</reference>
<gene>
    <name evidence="1" type="ORF">MM415A05657_0003</name>
    <name evidence="2" type="ORF">MM415B02705_0002</name>
</gene>
<evidence type="ECO:0000313" key="1">
    <source>
        <dbReference type="EMBL" id="QJA68828.1"/>
    </source>
</evidence>
<dbReference type="EMBL" id="MT142798">
    <property type="protein sequence ID" value="QJA88695.1"/>
    <property type="molecule type" value="Genomic_DNA"/>
</dbReference>
<evidence type="ECO:0000313" key="2">
    <source>
        <dbReference type="EMBL" id="QJA88695.1"/>
    </source>
</evidence>
<organism evidence="2">
    <name type="scientific">viral metagenome</name>
    <dbReference type="NCBI Taxonomy" id="1070528"/>
    <lineage>
        <taxon>unclassified sequences</taxon>
        <taxon>metagenomes</taxon>
        <taxon>organismal metagenomes</taxon>
    </lineage>
</organism>
<protein>
    <submittedName>
        <fullName evidence="2">Uncharacterized protein</fullName>
    </submittedName>
</protein>
<name>A0A6M3L610_9ZZZZ</name>
<dbReference type="AlphaFoldDB" id="A0A6M3L610"/>
<dbReference type="EMBL" id="MT141653">
    <property type="protein sequence ID" value="QJA68828.1"/>
    <property type="molecule type" value="Genomic_DNA"/>
</dbReference>
<accession>A0A6M3L610</accession>
<proteinExistence type="predicted"/>